<proteinExistence type="predicted"/>
<name>A0A7W2I9S7_9BURK</name>
<feature type="domain" description="GGDEF" evidence="2">
    <location>
        <begin position="44"/>
        <end position="177"/>
    </location>
</feature>
<dbReference type="NCBIfam" id="TIGR00254">
    <property type="entry name" value="GGDEF"/>
    <property type="match status" value="1"/>
</dbReference>
<dbReference type="PANTHER" id="PTHR44757:SF2">
    <property type="entry name" value="BIOFILM ARCHITECTURE MAINTENANCE PROTEIN MBAA"/>
    <property type="match status" value="1"/>
</dbReference>
<dbReference type="PANTHER" id="PTHR44757">
    <property type="entry name" value="DIGUANYLATE CYCLASE DGCP"/>
    <property type="match status" value="1"/>
</dbReference>
<feature type="non-terminal residue" evidence="3">
    <location>
        <position position="1"/>
    </location>
</feature>
<dbReference type="SUPFAM" id="SSF141868">
    <property type="entry name" value="EAL domain-like"/>
    <property type="match status" value="1"/>
</dbReference>
<dbReference type="PROSITE" id="PS50883">
    <property type="entry name" value="EAL"/>
    <property type="match status" value="1"/>
</dbReference>
<dbReference type="InterPro" id="IPR000160">
    <property type="entry name" value="GGDEF_dom"/>
</dbReference>
<dbReference type="SMART" id="SM00267">
    <property type="entry name" value="GGDEF"/>
    <property type="match status" value="1"/>
</dbReference>
<dbReference type="EMBL" id="JACEZS010000062">
    <property type="protein sequence ID" value="MBA5608856.1"/>
    <property type="molecule type" value="Genomic_DNA"/>
</dbReference>
<keyword evidence="4" id="KW-1185">Reference proteome</keyword>
<dbReference type="Gene3D" id="3.30.70.270">
    <property type="match status" value="1"/>
</dbReference>
<dbReference type="AlphaFoldDB" id="A0A7W2I9S7"/>
<feature type="domain" description="EAL" evidence="1">
    <location>
        <begin position="186"/>
        <end position="268"/>
    </location>
</feature>
<organism evidence="3 4">
    <name type="scientific">Rugamonas fusca</name>
    <dbReference type="NCBI Taxonomy" id="2758568"/>
    <lineage>
        <taxon>Bacteria</taxon>
        <taxon>Pseudomonadati</taxon>
        <taxon>Pseudomonadota</taxon>
        <taxon>Betaproteobacteria</taxon>
        <taxon>Burkholderiales</taxon>
        <taxon>Oxalobacteraceae</taxon>
        <taxon>Telluria group</taxon>
        <taxon>Rugamonas</taxon>
    </lineage>
</organism>
<protein>
    <submittedName>
        <fullName evidence="3">Diguanylate cyclase</fullName>
    </submittedName>
</protein>
<dbReference type="Pfam" id="PF00563">
    <property type="entry name" value="EAL"/>
    <property type="match status" value="1"/>
</dbReference>
<dbReference type="InterPro" id="IPR052155">
    <property type="entry name" value="Biofilm_reg_signaling"/>
</dbReference>
<dbReference type="CDD" id="cd01948">
    <property type="entry name" value="EAL"/>
    <property type="match status" value="1"/>
</dbReference>
<dbReference type="Gene3D" id="3.20.20.450">
    <property type="entry name" value="EAL domain"/>
    <property type="match status" value="1"/>
</dbReference>
<reference evidence="3 4" key="1">
    <citation type="submission" date="2020-07" db="EMBL/GenBank/DDBJ databases">
        <title>Novel species isolated from subtropical streams in China.</title>
        <authorList>
            <person name="Lu H."/>
        </authorList>
    </citation>
    <scope>NUCLEOTIDE SEQUENCE [LARGE SCALE GENOMIC DNA]</scope>
    <source>
        <strain evidence="3 4">FT3S</strain>
    </source>
</reference>
<dbReference type="RefSeq" id="WP_182220986.1">
    <property type="nucleotide sequence ID" value="NZ_JACEZS010000062.1"/>
</dbReference>
<gene>
    <name evidence="3" type="ORF">H3H36_26325</name>
</gene>
<dbReference type="Proteomes" id="UP000566711">
    <property type="component" value="Unassembled WGS sequence"/>
</dbReference>
<evidence type="ECO:0000313" key="4">
    <source>
        <dbReference type="Proteomes" id="UP000566711"/>
    </source>
</evidence>
<sequence length="268" mass="29074">DAHAAAAEQASFLQQYDSLTHLPNRLLLRDRVEHALALARNQRTAIALLFLDLDRFEQVNDSLGLEAGDALVNAAAERIKAHCPASSTVSRHGGNAFIVLLATVDDADSVAAIAMKLCQAFVEPFAINGYDVGMALSVGVSMFPDDGSGFDALVQGANAAMHQAKQAGRNTYRFFTPAMNDHALDHLQLTGNLTNALRHDEFVLHYQPQVDLRSGRLVGAEALIRWQHPVEGLIPPGRFIALAEQSGHIVPIGAWALQTACRQARQWL</sequence>
<evidence type="ECO:0000313" key="3">
    <source>
        <dbReference type="EMBL" id="MBA5608856.1"/>
    </source>
</evidence>
<dbReference type="SUPFAM" id="SSF55073">
    <property type="entry name" value="Nucleotide cyclase"/>
    <property type="match status" value="1"/>
</dbReference>
<accession>A0A7W2I9S7</accession>
<dbReference type="PROSITE" id="PS50887">
    <property type="entry name" value="GGDEF"/>
    <property type="match status" value="1"/>
</dbReference>
<dbReference type="InterPro" id="IPR029787">
    <property type="entry name" value="Nucleotide_cyclase"/>
</dbReference>
<dbReference type="InterPro" id="IPR001633">
    <property type="entry name" value="EAL_dom"/>
</dbReference>
<evidence type="ECO:0000259" key="1">
    <source>
        <dbReference type="PROSITE" id="PS50883"/>
    </source>
</evidence>
<dbReference type="InterPro" id="IPR043128">
    <property type="entry name" value="Rev_trsase/Diguanyl_cyclase"/>
</dbReference>
<comment type="caution">
    <text evidence="3">The sequence shown here is derived from an EMBL/GenBank/DDBJ whole genome shotgun (WGS) entry which is preliminary data.</text>
</comment>
<evidence type="ECO:0000259" key="2">
    <source>
        <dbReference type="PROSITE" id="PS50887"/>
    </source>
</evidence>
<dbReference type="CDD" id="cd01949">
    <property type="entry name" value="GGDEF"/>
    <property type="match status" value="1"/>
</dbReference>
<dbReference type="InterPro" id="IPR035919">
    <property type="entry name" value="EAL_sf"/>
</dbReference>
<feature type="non-terminal residue" evidence="3">
    <location>
        <position position="268"/>
    </location>
</feature>
<dbReference type="Pfam" id="PF00990">
    <property type="entry name" value="GGDEF"/>
    <property type="match status" value="1"/>
</dbReference>